<feature type="region of interest" description="Disordered" evidence="4">
    <location>
        <begin position="508"/>
        <end position="530"/>
    </location>
</feature>
<dbReference type="PROSITE" id="PS01186">
    <property type="entry name" value="EGF_2"/>
    <property type="match status" value="1"/>
</dbReference>
<dbReference type="PROSITE" id="PS01209">
    <property type="entry name" value="LDLRA_1"/>
    <property type="match status" value="1"/>
</dbReference>
<dbReference type="OrthoDB" id="10062576at2759"/>
<comment type="caution">
    <text evidence="2">Lacks conserved residue(s) required for the propagation of feature annotation.</text>
</comment>
<gene>
    <name evidence="10 11" type="primary">LOC110974918</name>
</gene>
<feature type="signal peptide" evidence="6">
    <location>
        <begin position="1"/>
        <end position="31"/>
    </location>
</feature>
<keyword evidence="1 2" id="KW-1015">Disulfide bond</keyword>
<keyword evidence="5" id="KW-0812">Transmembrane</keyword>
<evidence type="ECO:0000313" key="11">
    <source>
        <dbReference type="RefSeq" id="XP_022082578.1"/>
    </source>
</evidence>
<dbReference type="PROSITE" id="PS01180">
    <property type="entry name" value="CUB"/>
    <property type="match status" value="1"/>
</dbReference>
<name>A0A8B7XQX3_ACAPL</name>
<dbReference type="PROSITE" id="PS50026">
    <property type="entry name" value="EGF_3"/>
    <property type="match status" value="2"/>
</dbReference>
<feature type="compositionally biased region" description="Polar residues" evidence="4">
    <location>
        <begin position="573"/>
        <end position="583"/>
    </location>
</feature>
<feature type="disulfide bond" evidence="3">
    <location>
        <begin position="297"/>
        <end position="309"/>
    </location>
</feature>
<keyword evidence="5" id="KW-0472">Membrane</keyword>
<dbReference type="PANTHER" id="PTHR20967">
    <property type="entry name" value="PROHORMONE-4"/>
    <property type="match status" value="1"/>
</dbReference>
<dbReference type="SMART" id="SM00181">
    <property type="entry name" value="EGF"/>
    <property type="match status" value="2"/>
</dbReference>
<protein>
    <submittedName>
        <fullName evidence="10 11">Uncharacterized protein LOC110974918 isoform X1</fullName>
    </submittedName>
</protein>
<evidence type="ECO:0000313" key="9">
    <source>
        <dbReference type="Proteomes" id="UP000694845"/>
    </source>
</evidence>
<reference evidence="10 11" key="1">
    <citation type="submission" date="2025-04" db="UniProtKB">
        <authorList>
            <consortium name="RefSeq"/>
        </authorList>
    </citation>
    <scope>IDENTIFICATION</scope>
</reference>
<evidence type="ECO:0000313" key="10">
    <source>
        <dbReference type="RefSeq" id="XP_022082577.1"/>
    </source>
</evidence>
<dbReference type="SUPFAM" id="SSF57424">
    <property type="entry name" value="LDL receptor-like module"/>
    <property type="match status" value="1"/>
</dbReference>
<sequence length="620" mass="68929">MSTSVMSLIPIPTTLWCLALLAFAGLQIATSTSDYKYFFDFIQGNHSCSSSGAVTSPGFPLRHPTSSSHIYFYELEHLSPVGRIKLVFTDFFLDSVNKSFNMCNDKQNYLKIIDDKKSSRYCSFKRPAPLLSSTHSLRLEYHLNGNQRHHGYGVFSLNYFFITLQEAEEFERELKGGNYVQNTAYEVAIIGHISIDILRAQTHWVDYLWYLRGRPGNRLLLNILAVSINPAGMLEVRDGSTSMSPLLLLIQRNSTNVMDVISTQEKVYVHWHGPVSQFNRLRFVYSNVAPMDSSGSCPSAYFKCNNGVCISKERQCDGVNNCQQGGDEDPHACQDQDSADCTCENGGTCMVRENYLICLCPDDFTGERCQYIGRRKHVSAVISRCNCKNGGTCTPTSSGFGFVCNCLPGYGDYDCSLNNSLIQGGASSTEYGIAMGAAVVAVLLVLFGVGLCLCVILQYLKQQREGPDGQYRPALSRDVYSVEAVNIGLNSVEPNDYIPPSYHQCTHHSSHASVATPDGSMDGTLTPTNPSYQRQICRQQRTPESPPPNYDTILKLARDLSPFYRMFTSKGSLNFSETRSQPPSLRDQDSVPNTGSLNTPTTPCNECFEMKHMPDVKEDT</sequence>
<dbReference type="Gene3D" id="2.60.120.290">
    <property type="entry name" value="Spermadhesin, CUB domain"/>
    <property type="match status" value="1"/>
</dbReference>
<accession>A0A8B7XQX3</accession>
<dbReference type="Gene3D" id="2.10.25.10">
    <property type="entry name" value="Laminin"/>
    <property type="match status" value="2"/>
</dbReference>
<dbReference type="SUPFAM" id="SSF57196">
    <property type="entry name" value="EGF/Laminin"/>
    <property type="match status" value="1"/>
</dbReference>
<dbReference type="PROSITE" id="PS00022">
    <property type="entry name" value="EGF_1"/>
    <property type="match status" value="1"/>
</dbReference>
<dbReference type="GeneID" id="110974918"/>
<evidence type="ECO:0000259" key="8">
    <source>
        <dbReference type="PROSITE" id="PS50026"/>
    </source>
</evidence>
<dbReference type="SMART" id="SM00192">
    <property type="entry name" value="LDLa"/>
    <property type="match status" value="1"/>
</dbReference>
<dbReference type="InterPro" id="IPR035914">
    <property type="entry name" value="Sperma_CUB_dom_sf"/>
</dbReference>
<evidence type="ECO:0000256" key="4">
    <source>
        <dbReference type="SAM" id="MobiDB-lite"/>
    </source>
</evidence>
<feature type="chain" id="PRO_5044665458" evidence="6">
    <location>
        <begin position="32"/>
        <end position="620"/>
    </location>
</feature>
<feature type="disulfide bond" evidence="2">
    <location>
        <begin position="387"/>
        <end position="404"/>
    </location>
</feature>
<evidence type="ECO:0000256" key="3">
    <source>
        <dbReference type="PROSITE-ProRule" id="PRU00124"/>
    </source>
</evidence>
<feature type="disulfide bond" evidence="2">
    <location>
        <begin position="406"/>
        <end position="415"/>
    </location>
</feature>
<feature type="domain" description="EGF-like" evidence="8">
    <location>
        <begin position="381"/>
        <end position="416"/>
    </location>
</feature>
<evidence type="ECO:0000256" key="6">
    <source>
        <dbReference type="SAM" id="SignalP"/>
    </source>
</evidence>
<dbReference type="Gene3D" id="4.10.400.10">
    <property type="entry name" value="Low-density Lipoprotein Receptor"/>
    <property type="match status" value="1"/>
</dbReference>
<feature type="domain" description="CUB" evidence="7">
    <location>
        <begin position="43"/>
        <end position="162"/>
    </location>
</feature>
<feature type="disulfide bond" evidence="2">
    <location>
        <begin position="360"/>
        <end position="369"/>
    </location>
</feature>
<feature type="transmembrane region" description="Helical" evidence="5">
    <location>
        <begin position="431"/>
        <end position="457"/>
    </location>
</feature>
<keyword evidence="6" id="KW-0732">Signal</keyword>
<dbReference type="InterPro" id="IPR000742">
    <property type="entry name" value="EGF"/>
</dbReference>
<feature type="domain" description="EGF-like" evidence="8">
    <location>
        <begin position="337"/>
        <end position="370"/>
    </location>
</feature>
<dbReference type="AlphaFoldDB" id="A0A8B7XQX3"/>
<keyword evidence="2" id="KW-0245">EGF-like domain</keyword>
<evidence type="ECO:0000259" key="7">
    <source>
        <dbReference type="PROSITE" id="PS01180"/>
    </source>
</evidence>
<dbReference type="CDD" id="cd00041">
    <property type="entry name" value="CUB"/>
    <property type="match status" value="1"/>
</dbReference>
<keyword evidence="5" id="KW-1133">Transmembrane helix</keyword>
<feature type="region of interest" description="Disordered" evidence="4">
    <location>
        <begin position="573"/>
        <end position="604"/>
    </location>
</feature>
<dbReference type="CDD" id="cd00112">
    <property type="entry name" value="LDLa"/>
    <property type="match status" value="1"/>
</dbReference>
<dbReference type="InterPro" id="IPR053103">
    <property type="entry name" value="IDLSRF-like_peptide"/>
</dbReference>
<evidence type="ECO:0000256" key="2">
    <source>
        <dbReference type="PROSITE-ProRule" id="PRU00076"/>
    </source>
</evidence>
<dbReference type="PROSITE" id="PS50068">
    <property type="entry name" value="LDLRA_2"/>
    <property type="match status" value="1"/>
</dbReference>
<dbReference type="KEGG" id="aplc:110974918"/>
<dbReference type="PANTHER" id="PTHR20967:SF0">
    <property type="entry name" value="PROHORMONE-4"/>
    <property type="match status" value="1"/>
</dbReference>
<dbReference type="Pfam" id="PF00431">
    <property type="entry name" value="CUB"/>
    <property type="match status" value="1"/>
</dbReference>
<dbReference type="RefSeq" id="XP_022082578.1">
    <property type="nucleotide sequence ID" value="XM_022226886.1"/>
</dbReference>
<evidence type="ECO:0000256" key="5">
    <source>
        <dbReference type="SAM" id="Phobius"/>
    </source>
</evidence>
<dbReference type="InterPro" id="IPR036055">
    <property type="entry name" value="LDL_receptor-like_sf"/>
</dbReference>
<dbReference type="RefSeq" id="XP_022082577.1">
    <property type="nucleotide sequence ID" value="XM_022226885.1"/>
</dbReference>
<feature type="compositionally biased region" description="Polar residues" evidence="4">
    <location>
        <begin position="590"/>
        <end position="604"/>
    </location>
</feature>
<keyword evidence="9" id="KW-1185">Reference proteome</keyword>
<feature type="disulfide bond" evidence="3">
    <location>
        <begin position="304"/>
        <end position="322"/>
    </location>
</feature>
<evidence type="ECO:0000256" key="1">
    <source>
        <dbReference type="ARBA" id="ARBA00023157"/>
    </source>
</evidence>
<dbReference type="SUPFAM" id="SSF49854">
    <property type="entry name" value="Spermadhesin, CUB domain"/>
    <property type="match status" value="2"/>
</dbReference>
<dbReference type="Pfam" id="PF00057">
    <property type="entry name" value="Ldl_recept_a"/>
    <property type="match status" value="1"/>
</dbReference>
<organism evidence="9 10">
    <name type="scientific">Acanthaster planci</name>
    <name type="common">Crown-of-thorns starfish</name>
    <dbReference type="NCBI Taxonomy" id="133434"/>
    <lineage>
        <taxon>Eukaryota</taxon>
        <taxon>Metazoa</taxon>
        <taxon>Echinodermata</taxon>
        <taxon>Eleutherozoa</taxon>
        <taxon>Asterozoa</taxon>
        <taxon>Asteroidea</taxon>
        <taxon>Valvatacea</taxon>
        <taxon>Valvatida</taxon>
        <taxon>Acanthasteridae</taxon>
        <taxon>Acanthaster</taxon>
    </lineage>
</organism>
<dbReference type="Proteomes" id="UP000694845">
    <property type="component" value="Unplaced"/>
</dbReference>
<proteinExistence type="predicted"/>
<dbReference type="InterPro" id="IPR002172">
    <property type="entry name" value="LDrepeatLR_classA_rpt"/>
</dbReference>
<dbReference type="InterPro" id="IPR023415">
    <property type="entry name" value="LDLR_class-A_CS"/>
</dbReference>
<dbReference type="InterPro" id="IPR000859">
    <property type="entry name" value="CUB_dom"/>
</dbReference>